<evidence type="ECO:0000256" key="5">
    <source>
        <dbReference type="ARBA" id="ARBA00022692"/>
    </source>
</evidence>
<feature type="transmembrane region" description="Helical" evidence="8">
    <location>
        <begin position="264"/>
        <end position="285"/>
    </location>
</feature>
<feature type="transmembrane region" description="Helical" evidence="8">
    <location>
        <begin position="316"/>
        <end position="335"/>
    </location>
</feature>
<feature type="transmembrane region" description="Helical" evidence="8">
    <location>
        <begin position="172"/>
        <end position="202"/>
    </location>
</feature>
<feature type="transmembrane region" description="Helical" evidence="8">
    <location>
        <begin position="27"/>
        <end position="47"/>
    </location>
</feature>
<evidence type="ECO:0000256" key="6">
    <source>
        <dbReference type="ARBA" id="ARBA00022989"/>
    </source>
</evidence>
<evidence type="ECO:0000313" key="11">
    <source>
        <dbReference type="Proteomes" id="UP001385809"/>
    </source>
</evidence>
<feature type="transmembrane region" description="Helical" evidence="8">
    <location>
        <begin position="347"/>
        <end position="364"/>
    </location>
</feature>
<feature type="transmembrane region" description="Helical" evidence="8">
    <location>
        <begin position="138"/>
        <end position="160"/>
    </location>
</feature>
<evidence type="ECO:0000256" key="8">
    <source>
        <dbReference type="SAM" id="Phobius"/>
    </source>
</evidence>
<comment type="subcellular location">
    <subcellularLocation>
        <location evidence="1">Cell membrane</location>
        <topology evidence="1">Multi-pass membrane protein</topology>
    </subcellularLocation>
</comment>
<name>A0ABU8MTE3_9PSEU</name>
<keyword evidence="5 8" id="KW-0812">Transmembrane</keyword>
<dbReference type="GO" id="GO:0016757">
    <property type="term" value="F:glycosyltransferase activity"/>
    <property type="evidence" value="ECO:0007669"/>
    <property type="project" value="UniProtKB-KW"/>
</dbReference>
<keyword evidence="2" id="KW-1003">Cell membrane</keyword>
<feature type="domain" description="Glycosyltransferase RgtA/B/C/D-like" evidence="9">
    <location>
        <begin position="67"/>
        <end position="232"/>
    </location>
</feature>
<dbReference type="InterPro" id="IPR038731">
    <property type="entry name" value="RgtA/B/C-like"/>
</dbReference>
<evidence type="ECO:0000256" key="4">
    <source>
        <dbReference type="ARBA" id="ARBA00022679"/>
    </source>
</evidence>
<dbReference type="Proteomes" id="UP001385809">
    <property type="component" value="Unassembled WGS sequence"/>
</dbReference>
<evidence type="ECO:0000256" key="2">
    <source>
        <dbReference type="ARBA" id="ARBA00022475"/>
    </source>
</evidence>
<reference evidence="10 11" key="1">
    <citation type="submission" date="2024-03" db="EMBL/GenBank/DDBJ databases">
        <title>Actinomycetospora sp. OC33-EN08, a novel actinomycete isolated from wild orchid (Aerides multiflora).</title>
        <authorList>
            <person name="Suriyachadkun C."/>
        </authorList>
    </citation>
    <scope>NUCLEOTIDE SEQUENCE [LARGE SCALE GENOMIC DNA]</scope>
    <source>
        <strain evidence="10 11">OC33-EN08</strain>
    </source>
</reference>
<dbReference type="InterPro" id="IPR050297">
    <property type="entry name" value="LipidA_mod_glycosyltrf_83"/>
</dbReference>
<accession>A0ABU8MTE3</accession>
<dbReference type="EC" id="2.4.-.-" evidence="10"/>
<comment type="caution">
    <text evidence="10">The sequence shown here is derived from an EMBL/GenBank/DDBJ whole genome shotgun (WGS) entry which is preliminary data.</text>
</comment>
<protein>
    <submittedName>
        <fullName evidence="10">Glycosyltransferase family 39 protein</fullName>
        <ecNumber evidence="10">2.4.-.-</ecNumber>
    </submittedName>
</protein>
<dbReference type="PANTHER" id="PTHR33908:SF11">
    <property type="entry name" value="MEMBRANE PROTEIN"/>
    <property type="match status" value="1"/>
</dbReference>
<organism evidence="10 11">
    <name type="scientific">Actinomycetospora aurantiaca</name>
    <dbReference type="NCBI Taxonomy" id="3129233"/>
    <lineage>
        <taxon>Bacteria</taxon>
        <taxon>Bacillati</taxon>
        <taxon>Actinomycetota</taxon>
        <taxon>Actinomycetes</taxon>
        <taxon>Pseudonocardiales</taxon>
        <taxon>Pseudonocardiaceae</taxon>
        <taxon>Actinomycetospora</taxon>
    </lineage>
</organism>
<evidence type="ECO:0000256" key="1">
    <source>
        <dbReference type="ARBA" id="ARBA00004651"/>
    </source>
</evidence>
<evidence type="ECO:0000256" key="7">
    <source>
        <dbReference type="ARBA" id="ARBA00023136"/>
    </source>
</evidence>
<gene>
    <name evidence="10" type="ORF">WCD74_19305</name>
</gene>
<dbReference type="RefSeq" id="WP_337696502.1">
    <property type="nucleotide sequence ID" value="NZ_JBBEGN010000010.1"/>
</dbReference>
<keyword evidence="3 10" id="KW-0328">Glycosyltransferase</keyword>
<sequence>MTTTPARGLARPVVATAGAAPVAWREVLAIAAAVGALLAVLSTRYGLFGDEYYFLSAGARPSAGYADQPPMLPLLAALLDHLAPGDLFVLRLPATLLTAAGTVLAALIAAELGGGRRAQVLATAATAISPYLLETGHLLATSTVDPFCWAVVLWLLVRWIRLDRAGTPDDRLLLWLGLVVAVALFDKVLIPVLLVSVAVGVWIAGPRRLFGRPLLWIGLAAAAATTVPTLIWQAQHGWPQLRMGSVVAGESSLFGDRWQFLPRALYYAGLAPGAVLVVVGGWALLRYAPFRPWRALGWAALLVTALLLAAGGRPYYLSGLYALLLAAGAVAACALPAERGRWWRWTLRPTVVVVSAVLTLLWVLPVGPSSWRAAHEFATMGQVGWGDLAAGVARQYRAVPPGTAVVAYSYWYASALEREGPAHGLSAPVHSPHRGFGYFEVPPGSVDALLVGDVRWAEQFCARLVPLPTYVGPRVTPVNDRVPLALCTPSRPWAEAWPSLRYLD</sequence>
<keyword evidence="11" id="KW-1185">Reference proteome</keyword>
<feature type="transmembrane region" description="Helical" evidence="8">
    <location>
        <begin position="88"/>
        <end position="110"/>
    </location>
</feature>
<dbReference type="PANTHER" id="PTHR33908">
    <property type="entry name" value="MANNOSYLTRANSFERASE YKCB-RELATED"/>
    <property type="match status" value="1"/>
</dbReference>
<keyword evidence="7 8" id="KW-0472">Membrane</keyword>
<evidence type="ECO:0000259" key="9">
    <source>
        <dbReference type="Pfam" id="PF13231"/>
    </source>
</evidence>
<evidence type="ECO:0000256" key="3">
    <source>
        <dbReference type="ARBA" id="ARBA00022676"/>
    </source>
</evidence>
<feature type="transmembrane region" description="Helical" evidence="8">
    <location>
        <begin position="214"/>
        <end position="234"/>
    </location>
</feature>
<proteinExistence type="predicted"/>
<keyword evidence="4 10" id="KW-0808">Transferase</keyword>
<feature type="transmembrane region" description="Helical" evidence="8">
    <location>
        <begin position="292"/>
        <end position="310"/>
    </location>
</feature>
<keyword evidence="6 8" id="KW-1133">Transmembrane helix</keyword>
<evidence type="ECO:0000313" key="10">
    <source>
        <dbReference type="EMBL" id="MEJ2869925.1"/>
    </source>
</evidence>
<dbReference type="Pfam" id="PF13231">
    <property type="entry name" value="PMT_2"/>
    <property type="match status" value="1"/>
</dbReference>
<dbReference type="EMBL" id="JBBEGN010000010">
    <property type="protein sequence ID" value="MEJ2869925.1"/>
    <property type="molecule type" value="Genomic_DNA"/>
</dbReference>